<name>A0A078KXT5_9GAMM</name>
<proteinExistence type="predicted"/>
<keyword evidence="1" id="KW-0812">Transmembrane</keyword>
<dbReference type="EMBL" id="CCSB01000001">
    <property type="protein sequence ID" value="CDZ76543.1"/>
    <property type="molecule type" value="Genomic_DNA"/>
</dbReference>
<dbReference type="Proteomes" id="UP000044071">
    <property type="component" value="Unassembled WGS sequence"/>
</dbReference>
<feature type="transmembrane region" description="Helical" evidence="1">
    <location>
        <begin position="7"/>
        <end position="29"/>
    </location>
</feature>
<feature type="transmembrane region" description="Helical" evidence="1">
    <location>
        <begin position="35"/>
        <end position="59"/>
    </location>
</feature>
<feature type="transmembrane region" description="Helical" evidence="1">
    <location>
        <begin position="215"/>
        <end position="240"/>
    </location>
</feature>
<evidence type="ECO:0000313" key="3">
    <source>
        <dbReference type="Proteomes" id="UP000044071"/>
    </source>
</evidence>
<keyword evidence="1" id="KW-1133">Transmembrane helix</keyword>
<keyword evidence="1" id="KW-0472">Membrane</keyword>
<feature type="transmembrane region" description="Helical" evidence="1">
    <location>
        <begin position="178"/>
        <end position="209"/>
    </location>
</feature>
<accession>A0A078KXT5</accession>
<reference evidence="2 3" key="1">
    <citation type="submission" date="2014-06" db="EMBL/GenBank/DDBJ databases">
        <authorList>
            <person name="Urmite Genomes Urmite Genomes"/>
        </authorList>
    </citation>
    <scope>NUCLEOTIDE SEQUENCE [LARGE SCALE GENOMIC DNA]</scope>
</reference>
<protein>
    <submittedName>
        <fullName evidence="2">Uncharacterized protein</fullName>
    </submittedName>
</protein>
<sequence>MSILKSTFSSIGSAAGVAWPIFGIVSASLGLAGPMVVALGTGCGLLFVLVSIPVFYILYRNALEERNKIDEKLSRNLLLFLENSHAAYLNNYRANRTASPGHFLCSLLLAQADNEQNAIQIKFLEFINKKYPYFLQKYARYDLEQKKEWIGLIIKDFLISTNLDNELDLLDDLEVLKIAALGFIGTFGAVAGCSAGMMGVFVAMGLLAGFGAMPILGFLALAAAVLAGVCTAGISVHIALEKDKKSQLSKDFKKFNRDFVAEFDLTHYQAPQQGDSENEFDMYRAKLRKRIVNPARVKGGLFTAEDDNRDNVELQILEPAIQGASPLSIVASI</sequence>
<dbReference type="AlphaFoldDB" id="A0A078KXT5"/>
<evidence type="ECO:0000313" key="2">
    <source>
        <dbReference type="EMBL" id="CDZ76543.1"/>
    </source>
</evidence>
<keyword evidence="3" id="KW-1185">Reference proteome</keyword>
<dbReference type="STRING" id="1034943.BN59_00817"/>
<dbReference type="RefSeq" id="WP_043873060.1">
    <property type="nucleotide sequence ID" value="NZ_CCVW01000001.1"/>
</dbReference>
<dbReference type="eggNOG" id="ENOG5031H0B">
    <property type="taxonomic scope" value="Bacteria"/>
</dbReference>
<dbReference type="OrthoDB" id="5653342at2"/>
<gene>
    <name evidence="2" type="ORF">BN59_00817</name>
</gene>
<organism evidence="2 3">
    <name type="scientific">Legionella massiliensis</name>
    <dbReference type="NCBI Taxonomy" id="1034943"/>
    <lineage>
        <taxon>Bacteria</taxon>
        <taxon>Pseudomonadati</taxon>
        <taxon>Pseudomonadota</taxon>
        <taxon>Gammaproteobacteria</taxon>
        <taxon>Legionellales</taxon>
        <taxon>Legionellaceae</taxon>
        <taxon>Legionella</taxon>
    </lineage>
</organism>
<evidence type="ECO:0000256" key="1">
    <source>
        <dbReference type="SAM" id="Phobius"/>
    </source>
</evidence>